<name>A0A257LWR0_UNCW3</name>
<gene>
    <name evidence="2" type="ORF">CGW93_02020</name>
</gene>
<keyword evidence="1" id="KW-0812">Transmembrane</keyword>
<evidence type="ECO:0000313" key="3">
    <source>
        <dbReference type="Proteomes" id="UP000216312"/>
    </source>
</evidence>
<sequence>MRIGETLLRIDRRVIYLILGIAVIAPLIKPIGIPVNVMPETQKLFDAINQIPSNDKPLLISVDFDPAAMPELYPMLLAILRHAFAKNIRVLVLAIWAPGTGLGEMALQTVAPEYNKTYGRDYVFLGYKPGMTAVMLGMGESIRGVFPTDYYGTPLDSLEMMQPIRNYRDIAMCVSLSAGTPGYLEWISYAGARYGLKIGTGVTAVSAADAYPYVQTGQLCGLLAGLKGASEYETLVERHGYSKAFKPACQGMDSQSLAHLVMMIFIVLGNIGYFLTRRQR</sequence>
<accession>A0A257LWR0</accession>
<comment type="caution">
    <text evidence="2">The sequence shown here is derived from an EMBL/GenBank/DDBJ whole genome shotgun (WGS) entry which is preliminary data.</text>
</comment>
<organism evidence="2 3">
    <name type="scientific">candidate division WOR-3 bacterium 4484_18</name>
    <dbReference type="NCBI Taxonomy" id="2020626"/>
    <lineage>
        <taxon>Bacteria</taxon>
        <taxon>Bacteria division WOR-3</taxon>
    </lineage>
</organism>
<reference evidence="3" key="1">
    <citation type="submission" date="2017-07" db="EMBL/GenBank/DDBJ databases">
        <title>Novel pathways for hydrocarbon cycling and metabolic interdependencies in hydrothermal sediment communities.</title>
        <authorList>
            <person name="Dombrowski N."/>
            <person name="Seitz K."/>
            <person name="Teske A."/>
            <person name="Baker B."/>
        </authorList>
    </citation>
    <scope>NUCLEOTIDE SEQUENCE [LARGE SCALE GENOMIC DNA]</scope>
</reference>
<dbReference type="Proteomes" id="UP000216312">
    <property type="component" value="Unassembled WGS sequence"/>
</dbReference>
<keyword evidence="1" id="KW-1133">Transmembrane helix</keyword>
<evidence type="ECO:0000256" key="1">
    <source>
        <dbReference type="SAM" id="Phobius"/>
    </source>
</evidence>
<protein>
    <submittedName>
        <fullName evidence="2">Uncharacterized protein</fullName>
    </submittedName>
</protein>
<dbReference type="EMBL" id="NMUJ01000017">
    <property type="protein sequence ID" value="OYV03191.1"/>
    <property type="molecule type" value="Genomic_DNA"/>
</dbReference>
<evidence type="ECO:0000313" key="2">
    <source>
        <dbReference type="EMBL" id="OYV03191.1"/>
    </source>
</evidence>
<keyword evidence="1" id="KW-0472">Membrane</keyword>
<feature type="transmembrane region" description="Helical" evidence="1">
    <location>
        <begin position="257"/>
        <end position="276"/>
    </location>
</feature>
<feature type="transmembrane region" description="Helical" evidence="1">
    <location>
        <begin position="14"/>
        <end position="33"/>
    </location>
</feature>
<proteinExistence type="predicted"/>
<dbReference type="AlphaFoldDB" id="A0A257LWR0"/>